<reference evidence="3" key="2">
    <citation type="submission" date="2020-04" db="EMBL/GenBank/DDBJ databases">
        <authorList>
            <consortium name="NCBI Genome Project"/>
        </authorList>
    </citation>
    <scope>NUCLEOTIDE SEQUENCE</scope>
    <source>
        <strain evidence="3">CBS 304.34</strain>
    </source>
</reference>
<dbReference type="EMBL" id="MU003720">
    <property type="protein sequence ID" value="KAF2802972.1"/>
    <property type="molecule type" value="Genomic_DNA"/>
</dbReference>
<gene>
    <name evidence="1 3" type="ORF">BDZ99DRAFT_482515</name>
</gene>
<evidence type="ECO:0008006" key="4">
    <source>
        <dbReference type="Google" id="ProtNLM"/>
    </source>
</evidence>
<reference evidence="3" key="3">
    <citation type="submission" date="2025-04" db="UniProtKB">
        <authorList>
            <consortium name="RefSeq"/>
        </authorList>
    </citation>
    <scope>IDENTIFICATION</scope>
    <source>
        <strain evidence="3">CBS 304.34</strain>
    </source>
</reference>
<sequence length="329" mass="38122">MRVIRLSISDELPRFLYDAALYKGDSIRLHPTVVSMLGNARDLRFEDMFGTFESAYVSPWLQLPTLTTFSAVRFTIREIYMIQDFALTALHLQWCRIHPETFVMLLQSCKCLTTLTHRTGDYADGRSMSDDIGWIESEDVIGPILEHVPALRKLYLYYTVNDIVNTYSRYTPFPGTKSWNSLSKLSQLSLLDIDARLVFGADKIPDSTQWSLAELTRMLPPPVSTLKLCYFGFRLQEEYRSFLKIPGLYPQLRCICIYNVTEYFYTAALLEDMRRKFRAVGVKFKYCLCHHRNQKEHIAEYDSDAVYPRDFPLHKTGYDGGEGTIKSID</sequence>
<evidence type="ECO:0000313" key="3">
    <source>
        <dbReference type="RefSeq" id="XP_033569936.1"/>
    </source>
</evidence>
<name>A0A6A6Y2G0_9PEZI</name>
<organism evidence="1">
    <name type="scientific">Mytilinidion resinicola</name>
    <dbReference type="NCBI Taxonomy" id="574789"/>
    <lineage>
        <taxon>Eukaryota</taxon>
        <taxon>Fungi</taxon>
        <taxon>Dikarya</taxon>
        <taxon>Ascomycota</taxon>
        <taxon>Pezizomycotina</taxon>
        <taxon>Dothideomycetes</taxon>
        <taxon>Pleosporomycetidae</taxon>
        <taxon>Mytilinidiales</taxon>
        <taxon>Mytilinidiaceae</taxon>
        <taxon>Mytilinidion</taxon>
    </lineage>
</organism>
<proteinExistence type="predicted"/>
<keyword evidence="2" id="KW-1185">Reference proteome</keyword>
<accession>A0A6A6Y2G0</accession>
<evidence type="ECO:0000313" key="1">
    <source>
        <dbReference type="EMBL" id="KAF2802972.1"/>
    </source>
</evidence>
<reference evidence="1 3" key="1">
    <citation type="journal article" date="2020" name="Stud. Mycol.">
        <title>101 Dothideomycetes genomes: a test case for predicting lifestyles and emergence of pathogens.</title>
        <authorList>
            <person name="Haridas S."/>
            <person name="Albert R."/>
            <person name="Binder M."/>
            <person name="Bloem J."/>
            <person name="Labutti K."/>
            <person name="Salamov A."/>
            <person name="Andreopoulos B."/>
            <person name="Baker S."/>
            <person name="Barry K."/>
            <person name="Bills G."/>
            <person name="Bluhm B."/>
            <person name="Cannon C."/>
            <person name="Castanera R."/>
            <person name="Culley D."/>
            <person name="Daum C."/>
            <person name="Ezra D."/>
            <person name="Gonzalez J."/>
            <person name="Henrissat B."/>
            <person name="Kuo A."/>
            <person name="Liang C."/>
            <person name="Lipzen A."/>
            <person name="Lutzoni F."/>
            <person name="Magnuson J."/>
            <person name="Mondo S."/>
            <person name="Nolan M."/>
            <person name="Ohm R."/>
            <person name="Pangilinan J."/>
            <person name="Park H.-J."/>
            <person name="Ramirez L."/>
            <person name="Alfaro M."/>
            <person name="Sun H."/>
            <person name="Tritt A."/>
            <person name="Yoshinaga Y."/>
            <person name="Zwiers L.-H."/>
            <person name="Turgeon B."/>
            <person name="Goodwin S."/>
            <person name="Spatafora J."/>
            <person name="Crous P."/>
            <person name="Grigoriev I."/>
        </authorList>
    </citation>
    <scope>NUCLEOTIDE SEQUENCE</scope>
    <source>
        <strain evidence="1 3">CBS 304.34</strain>
    </source>
</reference>
<protein>
    <recommendedName>
        <fullName evidence="4">F-box domain-containing protein</fullName>
    </recommendedName>
</protein>
<dbReference type="GeneID" id="54463384"/>
<dbReference type="AlphaFoldDB" id="A0A6A6Y2G0"/>
<dbReference type="RefSeq" id="XP_033569936.1">
    <property type="nucleotide sequence ID" value="XM_033722491.1"/>
</dbReference>
<dbReference type="SUPFAM" id="SSF52047">
    <property type="entry name" value="RNI-like"/>
    <property type="match status" value="1"/>
</dbReference>
<dbReference type="Proteomes" id="UP000504636">
    <property type="component" value="Unplaced"/>
</dbReference>
<evidence type="ECO:0000313" key="2">
    <source>
        <dbReference type="Proteomes" id="UP000504636"/>
    </source>
</evidence>